<sequence>MPAELPFPALHTTQIPSPLLPKPGQLTRVGSRSPVRQARLLVNWLLTLLFLLLSGTATTVLAQGTPPPECSADEKFANTWYFGFKAGLDFNQASADSLPKVLTNGAMDAPAGSGVMSDRNGKILFYSNGETVWNGDGTVMTNGTGLAGSRFTTDGPLPIRMPGIPPAGQPTRYLLFTLKDTVGLSYSEIEIPAGGGPGTVVAATKNTPLARGTAEKITGVFHKNGCDIWVITHGWGAAKSGNNNRGDAFLAYRVRQAAGYVGPVVIDAPIRSTVGSLHAPSKAAQGYKGQMKVTPDGQRLALARYSEAVGDSSSTVELFGFDTNTGDVTVNPRVPYIVDSGAGKYYGVSFSPGSYLYATVRNPAKLLQFNISGTGPVTKQDIPLKQKAPADLGSMQAAPDGKIYVARDNQSALGFIPFPDSLGPRSAMPTIACSWAGASADWV</sequence>
<keyword evidence="1" id="KW-0472">Membrane</keyword>
<keyword evidence="1" id="KW-0812">Transmembrane</keyword>
<dbReference type="Proteomes" id="UP000830401">
    <property type="component" value="Plasmid unnamed7"/>
</dbReference>
<protein>
    <submittedName>
        <fullName evidence="2">Uncharacterized protein</fullName>
    </submittedName>
</protein>
<dbReference type="RefSeq" id="WP_245127555.1">
    <property type="nucleotide sequence ID" value="NZ_CP095068.1"/>
</dbReference>
<geneLocation type="plasmid" evidence="2 3">
    <name>unnamed7</name>
</geneLocation>
<keyword evidence="3" id="KW-1185">Reference proteome</keyword>
<feature type="transmembrane region" description="Helical" evidence="1">
    <location>
        <begin position="41"/>
        <end position="62"/>
    </location>
</feature>
<proteinExistence type="predicted"/>
<reference evidence="2" key="1">
    <citation type="submission" date="2022-04" db="EMBL/GenBank/DDBJ databases">
        <title>Hymenobacter sp. isolated from the air.</title>
        <authorList>
            <person name="Won M."/>
            <person name="Lee C.-M."/>
            <person name="Woen H.-Y."/>
            <person name="Kwon S.-W."/>
        </authorList>
    </citation>
    <scope>NUCLEOTIDE SEQUENCE</scope>
    <source>
        <strain evidence="2">5420S-77</strain>
        <plasmid evidence="2">unnamed7</plasmid>
    </source>
</reference>
<name>A0ABY4GG04_9BACT</name>
<evidence type="ECO:0000313" key="2">
    <source>
        <dbReference type="EMBL" id="UOQ69706.1"/>
    </source>
</evidence>
<gene>
    <name evidence="2" type="ORF">MUN86_29795</name>
</gene>
<organism evidence="2 3">
    <name type="scientific">Hymenobacter volaticus</name>
    <dbReference type="NCBI Taxonomy" id="2932254"/>
    <lineage>
        <taxon>Bacteria</taxon>
        <taxon>Pseudomonadati</taxon>
        <taxon>Bacteroidota</taxon>
        <taxon>Cytophagia</taxon>
        <taxon>Cytophagales</taxon>
        <taxon>Hymenobacteraceae</taxon>
        <taxon>Hymenobacter</taxon>
    </lineage>
</organism>
<accession>A0ABY4GG04</accession>
<keyword evidence="1" id="KW-1133">Transmembrane helix</keyword>
<dbReference type="EMBL" id="CP095068">
    <property type="protein sequence ID" value="UOQ69706.1"/>
    <property type="molecule type" value="Genomic_DNA"/>
</dbReference>
<dbReference type="SUPFAM" id="SSF82171">
    <property type="entry name" value="DPP6 N-terminal domain-like"/>
    <property type="match status" value="1"/>
</dbReference>
<keyword evidence="2" id="KW-0614">Plasmid</keyword>
<evidence type="ECO:0000313" key="3">
    <source>
        <dbReference type="Proteomes" id="UP000830401"/>
    </source>
</evidence>
<evidence type="ECO:0000256" key="1">
    <source>
        <dbReference type="SAM" id="Phobius"/>
    </source>
</evidence>